<dbReference type="GO" id="GO:0060307">
    <property type="term" value="P:regulation of ventricular cardiac muscle cell membrane repolarization"/>
    <property type="evidence" value="ECO:0007669"/>
    <property type="project" value="TreeGrafter"/>
</dbReference>
<evidence type="ECO:0000256" key="12">
    <source>
        <dbReference type="ARBA" id="ARBA00023136"/>
    </source>
</evidence>
<keyword evidence="9" id="KW-0630">Potassium</keyword>
<evidence type="ECO:0000256" key="19">
    <source>
        <dbReference type="SAM" id="MobiDB-lite"/>
    </source>
</evidence>
<evidence type="ECO:0000256" key="7">
    <source>
        <dbReference type="ARBA" id="ARBA00022826"/>
    </source>
</evidence>
<evidence type="ECO:0000256" key="20">
    <source>
        <dbReference type="SAM" id="Phobius"/>
    </source>
</evidence>
<keyword evidence="3" id="KW-0813">Transport</keyword>
<dbReference type="Proteomes" id="UP001044222">
    <property type="component" value="Chromosome 16"/>
</dbReference>
<protein>
    <recommendedName>
        <fullName evidence="15">Potassium voltage-gated channel subfamily E member 2</fullName>
    </recommendedName>
    <alternativeName>
        <fullName evidence="16">MinK-related peptide 1</fullName>
    </alternativeName>
    <alternativeName>
        <fullName evidence="17">Minimum potassium ion channel-related peptide 1</fullName>
    </alternativeName>
    <alternativeName>
        <fullName evidence="18">Potassium channel subunit beta MiRP1</fullName>
    </alternativeName>
</protein>
<evidence type="ECO:0000256" key="4">
    <source>
        <dbReference type="ARBA" id="ARBA00022475"/>
    </source>
</evidence>
<keyword evidence="4" id="KW-1003">Cell membrane</keyword>
<feature type="transmembrane region" description="Helical" evidence="20">
    <location>
        <begin position="99"/>
        <end position="119"/>
    </location>
</feature>
<evidence type="ECO:0000256" key="9">
    <source>
        <dbReference type="ARBA" id="ARBA00022958"/>
    </source>
</evidence>
<sequence length="171" mass="19407">MDNLGSAFFSQTRPASSPASDHLTCLSPRARSLARPLPVQPSATQAGARMALQARNLTQQLEDALTRSLGDYLDRWRHNVTQADRALSERMAQENFQDVVWYLVVMIGMFAFIIVAILVSTVKSKRREHSDDPYHKYIEEDWTAQIKNETTIHPYVQSNPIPRAYDVPYSA</sequence>
<comment type="caution">
    <text evidence="21">The sequence shown here is derived from an EMBL/GenBank/DDBJ whole genome shotgun (WGS) entry which is preliminary data.</text>
</comment>
<evidence type="ECO:0000256" key="13">
    <source>
        <dbReference type="ARBA" id="ARBA00023303"/>
    </source>
</evidence>
<dbReference type="GO" id="GO:0015459">
    <property type="term" value="F:potassium channel regulator activity"/>
    <property type="evidence" value="ECO:0007669"/>
    <property type="project" value="TreeGrafter"/>
</dbReference>
<evidence type="ECO:0000256" key="15">
    <source>
        <dbReference type="ARBA" id="ARBA00039513"/>
    </source>
</evidence>
<dbReference type="EMBL" id="JAFIRN010000016">
    <property type="protein sequence ID" value="KAG5833768.1"/>
    <property type="molecule type" value="Genomic_DNA"/>
</dbReference>
<evidence type="ECO:0000256" key="6">
    <source>
        <dbReference type="ARBA" id="ARBA00022692"/>
    </source>
</evidence>
<keyword evidence="7" id="KW-0631">Potassium channel</keyword>
<evidence type="ECO:0000256" key="8">
    <source>
        <dbReference type="ARBA" id="ARBA00022882"/>
    </source>
</evidence>
<evidence type="ECO:0000256" key="3">
    <source>
        <dbReference type="ARBA" id="ARBA00022448"/>
    </source>
</evidence>
<keyword evidence="8" id="KW-0851">Voltage-gated channel</keyword>
<dbReference type="GO" id="GO:0097623">
    <property type="term" value="P:potassium ion export across plasma membrane"/>
    <property type="evidence" value="ECO:0007669"/>
    <property type="project" value="TreeGrafter"/>
</dbReference>
<dbReference type="GO" id="GO:0086091">
    <property type="term" value="P:regulation of heart rate by cardiac conduction"/>
    <property type="evidence" value="ECO:0007669"/>
    <property type="project" value="TreeGrafter"/>
</dbReference>
<evidence type="ECO:0000256" key="14">
    <source>
        <dbReference type="ARBA" id="ARBA00037861"/>
    </source>
</evidence>
<dbReference type="Pfam" id="PF02060">
    <property type="entry name" value="ISK_Channel"/>
    <property type="match status" value="1"/>
</dbReference>
<dbReference type="AlphaFoldDB" id="A0A9D3LW67"/>
<evidence type="ECO:0000313" key="21">
    <source>
        <dbReference type="EMBL" id="KAG5833768.1"/>
    </source>
</evidence>
<evidence type="ECO:0000256" key="16">
    <source>
        <dbReference type="ARBA" id="ARBA00041657"/>
    </source>
</evidence>
<proteinExistence type="inferred from homology"/>
<organism evidence="21 22">
    <name type="scientific">Anguilla anguilla</name>
    <name type="common">European freshwater eel</name>
    <name type="synonym">Muraena anguilla</name>
    <dbReference type="NCBI Taxonomy" id="7936"/>
    <lineage>
        <taxon>Eukaryota</taxon>
        <taxon>Metazoa</taxon>
        <taxon>Chordata</taxon>
        <taxon>Craniata</taxon>
        <taxon>Vertebrata</taxon>
        <taxon>Euteleostomi</taxon>
        <taxon>Actinopterygii</taxon>
        <taxon>Neopterygii</taxon>
        <taxon>Teleostei</taxon>
        <taxon>Anguilliformes</taxon>
        <taxon>Anguillidae</taxon>
        <taxon>Anguilla</taxon>
    </lineage>
</organism>
<evidence type="ECO:0000313" key="22">
    <source>
        <dbReference type="Proteomes" id="UP001044222"/>
    </source>
</evidence>
<feature type="region of interest" description="Disordered" evidence="19">
    <location>
        <begin position="1"/>
        <end position="22"/>
    </location>
</feature>
<keyword evidence="6 20" id="KW-0812">Transmembrane</keyword>
<evidence type="ECO:0000256" key="10">
    <source>
        <dbReference type="ARBA" id="ARBA00022989"/>
    </source>
</evidence>
<keyword evidence="12 20" id="KW-0472">Membrane</keyword>
<dbReference type="GO" id="GO:1902282">
    <property type="term" value="F:voltage-gated potassium channel activity involved in ventricular cardiac muscle cell action potential repolarization"/>
    <property type="evidence" value="ECO:0007669"/>
    <property type="project" value="TreeGrafter"/>
</dbReference>
<reference evidence="21" key="1">
    <citation type="submission" date="2021-01" db="EMBL/GenBank/DDBJ databases">
        <title>A chromosome-scale assembly of European eel, Anguilla anguilla.</title>
        <authorList>
            <person name="Henkel C."/>
            <person name="Jong-Raadsen S.A."/>
            <person name="Dufour S."/>
            <person name="Weltzien F.-A."/>
            <person name="Palstra A.P."/>
            <person name="Pelster B."/>
            <person name="Spaink H.P."/>
            <person name="Van Den Thillart G.E."/>
            <person name="Jansen H."/>
            <person name="Zahm M."/>
            <person name="Klopp C."/>
            <person name="Cedric C."/>
            <person name="Louis A."/>
            <person name="Berthelot C."/>
            <person name="Parey E."/>
            <person name="Roest Crollius H."/>
            <person name="Montfort J."/>
            <person name="Robinson-Rechavi M."/>
            <person name="Bucao C."/>
            <person name="Bouchez O."/>
            <person name="Gislard M."/>
            <person name="Lluch J."/>
            <person name="Milhes M."/>
            <person name="Lampietro C."/>
            <person name="Lopez Roques C."/>
            <person name="Donnadieu C."/>
            <person name="Braasch I."/>
            <person name="Desvignes T."/>
            <person name="Postlethwait J."/>
            <person name="Bobe J."/>
            <person name="Guiguen Y."/>
            <person name="Dirks R."/>
        </authorList>
    </citation>
    <scope>NUCLEOTIDE SEQUENCE</scope>
    <source>
        <strain evidence="21">Tag_6206</strain>
        <tissue evidence="21">Liver</tissue>
    </source>
</reference>
<dbReference type="GO" id="GO:0044325">
    <property type="term" value="F:transmembrane transporter binding"/>
    <property type="evidence" value="ECO:0007669"/>
    <property type="project" value="TreeGrafter"/>
</dbReference>
<keyword evidence="13" id="KW-0407">Ion channel</keyword>
<keyword evidence="22" id="KW-1185">Reference proteome</keyword>
<comment type="similarity">
    <text evidence="2">Belongs to the potassium channel KCNE family.</text>
</comment>
<evidence type="ECO:0000256" key="1">
    <source>
        <dbReference type="ARBA" id="ARBA00004251"/>
    </source>
</evidence>
<comment type="subcellular location">
    <subcellularLocation>
        <location evidence="14">Apical cell membrane</location>
        <topology evidence="14">Single-pass membrane protein</topology>
    </subcellularLocation>
    <subcellularLocation>
        <location evidence="1">Cell membrane</location>
        <topology evidence="1">Single-pass type I membrane protein</topology>
    </subcellularLocation>
</comment>
<accession>A0A9D3LW67</accession>
<dbReference type="PANTHER" id="PTHR15282:SF8">
    <property type="entry name" value="POTASSIUM VOLTAGE-GATED CHANNEL SUBFAMILY E MEMBER 2"/>
    <property type="match status" value="1"/>
</dbReference>
<evidence type="ECO:0000256" key="17">
    <source>
        <dbReference type="ARBA" id="ARBA00042904"/>
    </source>
</evidence>
<dbReference type="PANTHER" id="PTHR15282">
    <property type="entry name" value="POTASSIUM VOLTAGE-GATED CHANNEL SUBFAMILY E MEMBER 1, 3"/>
    <property type="match status" value="1"/>
</dbReference>
<dbReference type="GO" id="GO:0005251">
    <property type="term" value="F:delayed rectifier potassium channel activity"/>
    <property type="evidence" value="ECO:0007669"/>
    <property type="project" value="TreeGrafter"/>
</dbReference>
<evidence type="ECO:0000256" key="5">
    <source>
        <dbReference type="ARBA" id="ARBA00022538"/>
    </source>
</evidence>
<keyword evidence="10 20" id="KW-1133">Transmembrane helix</keyword>
<feature type="compositionally biased region" description="Polar residues" evidence="19">
    <location>
        <begin position="8"/>
        <end position="19"/>
    </location>
</feature>
<dbReference type="InterPro" id="IPR000369">
    <property type="entry name" value="K_chnl_KCNE"/>
</dbReference>
<dbReference type="GO" id="GO:0016324">
    <property type="term" value="C:apical plasma membrane"/>
    <property type="evidence" value="ECO:0007669"/>
    <property type="project" value="UniProtKB-SubCell"/>
</dbReference>
<name>A0A9D3LW67_ANGAN</name>
<evidence type="ECO:0000256" key="11">
    <source>
        <dbReference type="ARBA" id="ARBA00023065"/>
    </source>
</evidence>
<evidence type="ECO:0000256" key="18">
    <source>
        <dbReference type="ARBA" id="ARBA00042937"/>
    </source>
</evidence>
<dbReference type="GO" id="GO:0008076">
    <property type="term" value="C:voltage-gated potassium channel complex"/>
    <property type="evidence" value="ECO:0007669"/>
    <property type="project" value="TreeGrafter"/>
</dbReference>
<keyword evidence="5" id="KW-0633">Potassium transport</keyword>
<evidence type="ECO:0000256" key="2">
    <source>
        <dbReference type="ARBA" id="ARBA00005688"/>
    </source>
</evidence>
<keyword evidence="11" id="KW-0406">Ion transport</keyword>
<gene>
    <name evidence="21" type="ORF">ANANG_G00279390</name>
</gene>